<organism evidence="1 2">
    <name type="scientific">Pristionchus entomophagus</name>
    <dbReference type="NCBI Taxonomy" id="358040"/>
    <lineage>
        <taxon>Eukaryota</taxon>
        <taxon>Metazoa</taxon>
        <taxon>Ecdysozoa</taxon>
        <taxon>Nematoda</taxon>
        <taxon>Chromadorea</taxon>
        <taxon>Rhabditida</taxon>
        <taxon>Rhabditina</taxon>
        <taxon>Diplogasteromorpha</taxon>
        <taxon>Diplogasteroidea</taxon>
        <taxon>Neodiplogasteridae</taxon>
        <taxon>Pristionchus</taxon>
    </lineage>
</organism>
<protein>
    <submittedName>
        <fullName evidence="1">Uncharacterized protein</fullName>
    </submittedName>
</protein>
<evidence type="ECO:0000313" key="1">
    <source>
        <dbReference type="EMBL" id="GMS90103.1"/>
    </source>
</evidence>
<comment type="caution">
    <text evidence="1">The sequence shown here is derived from an EMBL/GenBank/DDBJ whole genome shotgun (WGS) entry which is preliminary data.</text>
</comment>
<feature type="non-terminal residue" evidence="1">
    <location>
        <position position="219"/>
    </location>
</feature>
<accession>A0AAV5TBB0</accession>
<dbReference type="AlphaFoldDB" id="A0AAV5TBB0"/>
<gene>
    <name evidence="1" type="ORF">PENTCL1PPCAC_12278</name>
</gene>
<sequence length="219" mass="25133">MSHLSMVHALSFAQPCFLDQSSEMKAFEFNQTVLLSKLKLLHADMMRIELFKWVLSSVIEPDAESYYKDTEIAVLSLERTAHYIAKWTRNVQNISWPENGIEFAKRAIGFAPIPTGDENAYNEIAQKVQKAFEEHVSKSYTFQVLVVPSSDTGISWSVATEGTGIYTNITDFNGIDIHIFRFDKSEIKERIRNASKWMQEKRLAMQKRIKLDALMDAKT</sequence>
<name>A0AAV5TBB0_9BILA</name>
<evidence type="ECO:0000313" key="2">
    <source>
        <dbReference type="Proteomes" id="UP001432027"/>
    </source>
</evidence>
<proteinExistence type="predicted"/>
<keyword evidence="2" id="KW-1185">Reference proteome</keyword>
<reference evidence="1" key="1">
    <citation type="submission" date="2023-10" db="EMBL/GenBank/DDBJ databases">
        <title>Genome assembly of Pristionchus species.</title>
        <authorList>
            <person name="Yoshida K."/>
            <person name="Sommer R.J."/>
        </authorList>
    </citation>
    <scope>NUCLEOTIDE SEQUENCE</scope>
    <source>
        <strain evidence="1">RS0144</strain>
    </source>
</reference>
<dbReference type="EMBL" id="BTSX01000003">
    <property type="protein sequence ID" value="GMS90103.1"/>
    <property type="molecule type" value="Genomic_DNA"/>
</dbReference>
<dbReference type="Proteomes" id="UP001432027">
    <property type="component" value="Unassembled WGS sequence"/>
</dbReference>